<evidence type="ECO:0000256" key="2">
    <source>
        <dbReference type="ARBA" id="ARBA00006375"/>
    </source>
</evidence>
<dbReference type="GO" id="GO:0005315">
    <property type="term" value="F:phosphate transmembrane transporter activity"/>
    <property type="evidence" value="ECO:0007669"/>
    <property type="project" value="InterPro"/>
</dbReference>
<keyword evidence="13" id="KW-1185">Reference proteome</keyword>
<evidence type="ECO:0000256" key="10">
    <source>
        <dbReference type="PROSITE-ProRule" id="PRU00282"/>
    </source>
</evidence>
<evidence type="ECO:0000256" key="5">
    <source>
        <dbReference type="ARBA" id="ARBA00022737"/>
    </source>
</evidence>
<dbReference type="PANTHER" id="PTHR45671:SF13">
    <property type="entry name" value="PHOSPHATE TRANSPORTER PIC2, PUTATIVE (AFU_ORTHOLOGUE AFUA_2G12080)-RELATED"/>
    <property type="match status" value="1"/>
</dbReference>
<evidence type="ECO:0000256" key="8">
    <source>
        <dbReference type="ARBA" id="ARBA00023128"/>
    </source>
</evidence>
<keyword evidence="3 11" id="KW-0813">Transport</keyword>
<evidence type="ECO:0000256" key="6">
    <source>
        <dbReference type="ARBA" id="ARBA00022792"/>
    </source>
</evidence>
<keyword evidence="9 10" id="KW-0472">Membrane</keyword>
<accession>A0A9P8F7X7</accession>
<evidence type="ECO:0000256" key="1">
    <source>
        <dbReference type="ARBA" id="ARBA00004448"/>
    </source>
</evidence>
<sequence length="89" mass="9737">MVQSKPEAPGAVTPKRNIELFSGTYFAACTLGGIIACGPTHTAVTPLDLVKCRRQVDSKLYSSNLQAWSTIFRKEGLRGVFFGWSPTFI</sequence>
<evidence type="ECO:0000256" key="7">
    <source>
        <dbReference type="ARBA" id="ARBA00022989"/>
    </source>
</evidence>
<keyword evidence="7" id="KW-1133">Transmembrane helix</keyword>
<comment type="similarity">
    <text evidence="2 11">Belongs to the mitochondrial carrier (TC 2.A.29) family.</text>
</comment>
<dbReference type="AlphaFoldDB" id="A0A9P8F7X7"/>
<dbReference type="Proteomes" id="UP000729357">
    <property type="component" value="Unassembled WGS sequence"/>
</dbReference>
<feature type="repeat" description="Solcar" evidence="10">
    <location>
        <begin position="24"/>
        <end position="89"/>
    </location>
</feature>
<comment type="caution">
    <text evidence="12">The sequence shown here is derived from an EMBL/GenBank/DDBJ whole genome shotgun (WGS) entry which is preliminary data.</text>
</comment>
<keyword evidence="8" id="KW-0496">Mitochondrion</keyword>
<keyword evidence="6" id="KW-0999">Mitochondrion inner membrane</keyword>
<name>A0A9P8F7X7_AURME</name>
<evidence type="ECO:0000256" key="9">
    <source>
        <dbReference type="ARBA" id="ARBA00023136"/>
    </source>
</evidence>
<organism evidence="12 13">
    <name type="scientific">Aureobasidium melanogenum</name>
    <name type="common">Aureobasidium pullulans var. melanogenum</name>
    <dbReference type="NCBI Taxonomy" id="46634"/>
    <lineage>
        <taxon>Eukaryota</taxon>
        <taxon>Fungi</taxon>
        <taxon>Dikarya</taxon>
        <taxon>Ascomycota</taxon>
        <taxon>Pezizomycotina</taxon>
        <taxon>Dothideomycetes</taxon>
        <taxon>Dothideomycetidae</taxon>
        <taxon>Dothideales</taxon>
        <taxon>Saccotheciaceae</taxon>
        <taxon>Aureobasidium</taxon>
    </lineage>
</organism>
<proteinExistence type="inferred from homology"/>
<keyword evidence="4 10" id="KW-0812">Transmembrane</keyword>
<evidence type="ECO:0000313" key="12">
    <source>
        <dbReference type="EMBL" id="KAG9943757.1"/>
    </source>
</evidence>
<comment type="subcellular location">
    <subcellularLocation>
        <location evidence="1">Mitochondrion inner membrane</location>
        <topology evidence="1">Multi-pass membrane protein</topology>
    </subcellularLocation>
</comment>
<dbReference type="InterPro" id="IPR044677">
    <property type="entry name" value="SLC25A3/Pic2/Mir1-like"/>
</dbReference>
<dbReference type="GO" id="GO:1990547">
    <property type="term" value="P:mitochondrial phosphate ion transmembrane transport"/>
    <property type="evidence" value="ECO:0007669"/>
    <property type="project" value="InterPro"/>
</dbReference>
<dbReference type="InterPro" id="IPR018108">
    <property type="entry name" value="MCP_transmembrane"/>
</dbReference>
<dbReference type="PROSITE" id="PS50920">
    <property type="entry name" value="SOLCAR"/>
    <property type="match status" value="1"/>
</dbReference>
<dbReference type="SUPFAM" id="SSF103506">
    <property type="entry name" value="Mitochondrial carrier"/>
    <property type="match status" value="1"/>
</dbReference>
<gene>
    <name evidence="12" type="ORF">KCU98_g18575</name>
</gene>
<keyword evidence="5" id="KW-0677">Repeat</keyword>
<dbReference type="GO" id="GO:0005743">
    <property type="term" value="C:mitochondrial inner membrane"/>
    <property type="evidence" value="ECO:0007669"/>
    <property type="project" value="UniProtKB-SubCell"/>
</dbReference>
<evidence type="ECO:0000313" key="13">
    <source>
        <dbReference type="Proteomes" id="UP000729357"/>
    </source>
</evidence>
<dbReference type="PANTHER" id="PTHR45671">
    <property type="entry name" value="SOLUTE CARRIER FAMILY 25 (MITOCHONDRIAL CARRIER PHOSPHATE CARRIER), MEMBER 3, LIKE-RELATED-RELATED"/>
    <property type="match status" value="1"/>
</dbReference>
<dbReference type="Pfam" id="PF00153">
    <property type="entry name" value="Mito_carr"/>
    <property type="match status" value="1"/>
</dbReference>
<evidence type="ECO:0000256" key="4">
    <source>
        <dbReference type="ARBA" id="ARBA00022692"/>
    </source>
</evidence>
<feature type="non-terminal residue" evidence="12">
    <location>
        <position position="1"/>
    </location>
</feature>
<reference evidence="12" key="1">
    <citation type="journal article" date="2021" name="J Fungi (Basel)">
        <title>Virulence traits and population genomics of the black yeast Aureobasidium melanogenum.</title>
        <authorList>
            <person name="Cernosa A."/>
            <person name="Sun X."/>
            <person name="Gostincar C."/>
            <person name="Fang C."/>
            <person name="Gunde-Cimerman N."/>
            <person name="Song Z."/>
        </authorList>
    </citation>
    <scope>NUCLEOTIDE SEQUENCE</scope>
    <source>
        <strain evidence="12">EXF-9298</strain>
    </source>
</reference>
<dbReference type="EMBL" id="JAHFXS010005008">
    <property type="protein sequence ID" value="KAG9943757.1"/>
    <property type="molecule type" value="Genomic_DNA"/>
</dbReference>
<reference evidence="12" key="2">
    <citation type="submission" date="2021-08" db="EMBL/GenBank/DDBJ databases">
        <authorList>
            <person name="Gostincar C."/>
            <person name="Sun X."/>
            <person name="Song Z."/>
            <person name="Gunde-Cimerman N."/>
        </authorList>
    </citation>
    <scope>NUCLEOTIDE SEQUENCE</scope>
    <source>
        <strain evidence="12">EXF-9298</strain>
    </source>
</reference>
<evidence type="ECO:0000256" key="3">
    <source>
        <dbReference type="ARBA" id="ARBA00022448"/>
    </source>
</evidence>
<dbReference type="InterPro" id="IPR023395">
    <property type="entry name" value="MCP_dom_sf"/>
</dbReference>
<dbReference type="Gene3D" id="1.50.40.10">
    <property type="entry name" value="Mitochondrial carrier domain"/>
    <property type="match status" value="1"/>
</dbReference>
<evidence type="ECO:0000256" key="11">
    <source>
        <dbReference type="RuleBase" id="RU000488"/>
    </source>
</evidence>
<protein>
    <submittedName>
        <fullName evidence="12">Uncharacterized protein</fullName>
    </submittedName>
</protein>